<sequence>MEQLTQKIRDQLEESITEKVARQLMLSLSQMQSQFQSQMQSQGLALPPEPEIGPSATHVSTKESCVAPSRNDPNTGDLDKYELYVEENPPCLVALGRFYEGSTTIHNIPLLHDQVKVGVEEVKDVDARILVPTEEVKLVGQAPNTFFACLTHLVKRLSEQVMWDATVFGVFNENFPLYIKHEDLSEIAHDGQCLSISIIQLWILPDNYLKGIINSALKGLDDTPQSKSKANTRWIVVKVEGKPIRVFGCMASGPIVGDDGAKEKQRYTESKKPASLGIESSFVQVTGNTSMDSAEKRLNELGYKQELRREMTLQDCKDVVSPLLQGETKKNEKTPVILTGALQEALKFVNASLKMLKMTSSLCFWAAHLAGPKWGPFSSWCCAWLETIWLIVGIRTQYNNPQVDVPSTYTTKDVPSNVLGQRIPKRYEQFDPFIVAHKARKVYYIPLATLTDKRGWCVGIKTKPRGFIESDDVEDDVPYQEGSPSHTNKVNEVEGIFGLHDVEGDAKELDVPEEPPQHVQVQEEEEELVENNQDEELKDDFDVSSSEED</sequence>
<accession>A0A445HQ09</accession>
<proteinExistence type="predicted"/>
<dbReference type="Proteomes" id="UP000289340">
    <property type="component" value="Chromosome 12"/>
</dbReference>
<gene>
    <name evidence="2" type="ORF">D0Y65_034390</name>
</gene>
<keyword evidence="3" id="KW-1185">Reference proteome</keyword>
<name>A0A445HQ09_GLYSO</name>
<dbReference type="PANTHER" id="PTHR33018:SF34">
    <property type="entry name" value="OS02G0472350 PROTEIN"/>
    <property type="match status" value="1"/>
</dbReference>
<dbReference type="AlphaFoldDB" id="A0A445HQ09"/>
<comment type="caution">
    <text evidence="2">The sequence shown here is derived from an EMBL/GenBank/DDBJ whole genome shotgun (WGS) entry which is preliminary data.</text>
</comment>
<reference evidence="2 3" key="1">
    <citation type="submission" date="2018-09" db="EMBL/GenBank/DDBJ databases">
        <title>A high-quality reference genome of wild soybean provides a powerful tool to mine soybean genomes.</title>
        <authorList>
            <person name="Xie M."/>
            <person name="Chung C.Y.L."/>
            <person name="Li M.-W."/>
            <person name="Wong F.-L."/>
            <person name="Chan T.-F."/>
            <person name="Lam H.-M."/>
        </authorList>
    </citation>
    <scope>NUCLEOTIDE SEQUENCE [LARGE SCALE GENOMIC DNA]</scope>
    <source>
        <strain evidence="3">cv. W05</strain>
        <tissue evidence="2">Hypocotyl of etiolated seedlings</tissue>
    </source>
</reference>
<protein>
    <submittedName>
        <fullName evidence="2">Uncharacterized protein</fullName>
    </submittedName>
</protein>
<evidence type="ECO:0000313" key="2">
    <source>
        <dbReference type="EMBL" id="RZB75868.1"/>
    </source>
</evidence>
<organism evidence="2 3">
    <name type="scientific">Glycine soja</name>
    <name type="common">Wild soybean</name>
    <dbReference type="NCBI Taxonomy" id="3848"/>
    <lineage>
        <taxon>Eukaryota</taxon>
        <taxon>Viridiplantae</taxon>
        <taxon>Streptophyta</taxon>
        <taxon>Embryophyta</taxon>
        <taxon>Tracheophyta</taxon>
        <taxon>Spermatophyta</taxon>
        <taxon>Magnoliopsida</taxon>
        <taxon>eudicotyledons</taxon>
        <taxon>Gunneridae</taxon>
        <taxon>Pentapetalae</taxon>
        <taxon>rosids</taxon>
        <taxon>fabids</taxon>
        <taxon>Fabales</taxon>
        <taxon>Fabaceae</taxon>
        <taxon>Papilionoideae</taxon>
        <taxon>50 kb inversion clade</taxon>
        <taxon>NPAAA clade</taxon>
        <taxon>indigoferoid/millettioid clade</taxon>
        <taxon>Phaseoleae</taxon>
        <taxon>Glycine</taxon>
        <taxon>Glycine subgen. Soja</taxon>
    </lineage>
</organism>
<dbReference type="PANTHER" id="PTHR33018">
    <property type="entry name" value="OS10G0338966 PROTEIN-RELATED"/>
    <property type="match status" value="1"/>
</dbReference>
<feature type="region of interest" description="Disordered" evidence="1">
    <location>
        <begin position="505"/>
        <end position="549"/>
    </location>
</feature>
<evidence type="ECO:0000256" key="1">
    <source>
        <dbReference type="SAM" id="MobiDB-lite"/>
    </source>
</evidence>
<evidence type="ECO:0000313" key="3">
    <source>
        <dbReference type="Proteomes" id="UP000289340"/>
    </source>
</evidence>
<dbReference type="EMBL" id="QZWG01000012">
    <property type="protein sequence ID" value="RZB75868.1"/>
    <property type="molecule type" value="Genomic_DNA"/>
</dbReference>
<feature type="compositionally biased region" description="Acidic residues" evidence="1">
    <location>
        <begin position="522"/>
        <end position="539"/>
    </location>
</feature>